<proteinExistence type="inferred from homology"/>
<evidence type="ECO:0000256" key="1">
    <source>
        <dbReference type="ARBA" id="ARBA00009175"/>
    </source>
</evidence>
<evidence type="ECO:0000256" key="3">
    <source>
        <dbReference type="ARBA" id="ARBA00022729"/>
    </source>
</evidence>
<dbReference type="SUPFAM" id="SSF53850">
    <property type="entry name" value="Periplasmic binding protein-like II"/>
    <property type="match status" value="1"/>
</dbReference>
<dbReference type="PIRSF" id="PIRSF004846">
    <property type="entry name" value="ModA"/>
    <property type="match status" value="1"/>
</dbReference>
<dbReference type="Gene3D" id="3.40.190.10">
    <property type="entry name" value="Periplasmic binding protein-like II"/>
    <property type="match status" value="2"/>
</dbReference>
<dbReference type="InterPro" id="IPR005950">
    <property type="entry name" value="ModA"/>
</dbReference>
<dbReference type="GO" id="GO:0030973">
    <property type="term" value="F:molybdate ion binding"/>
    <property type="evidence" value="ECO:0007669"/>
    <property type="project" value="InterPro"/>
</dbReference>
<dbReference type="CDD" id="cd13539">
    <property type="entry name" value="PBP2_AvModA"/>
    <property type="match status" value="1"/>
</dbReference>
<dbReference type="GO" id="GO:0015689">
    <property type="term" value="P:molybdate ion transport"/>
    <property type="evidence" value="ECO:0007669"/>
    <property type="project" value="InterPro"/>
</dbReference>
<dbReference type="PATRIC" id="fig|1461693.3.peg.2099"/>
<comment type="similarity">
    <text evidence="1">Belongs to the bacterial solute-binding protein ModA family.</text>
</comment>
<dbReference type="PANTHER" id="PTHR30632:SF14">
    <property type="entry name" value="TUNGSTATE_MOLYBDATE_CHROMATE-BINDING PROTEIN MODA"/>
    <property type="match status" value="1"/>
</dbReference>
<evidence type="ECO:0000313" key="6">
    <source>
        <dbReference type="Proteomes" id="UP000024836"/>
    </source>
</evidence>
<keyword evidence="2 4" id="KW-0479">Metal-binding</keyword>
<name>A0A058ZJM8_9RHOB</name>
<accession>A0A058ZJM8</accession>
<gene>
    <name evidence="5" type="ORF">ATO10_10370</name>
</gene>
<keyword evidence="6" id="KW-1185">Reference proteome</keyword>
<dbReference type="AlphaFoldDB" id="A0A058ZJM8"/>
<dbReference type="NCBIfam" id="TIGR01256">
    <property type="entry name" value="modA"/>
    <property type="match status" value="1"/>
</dbReference>
<feature type="binding site" evidence="4">
    <location>
        <position position="153"/>
    </location>
    <ligand>
        <name>molybdate</name>
        <dbReference type="ChEBI" id="CHEBI:36264"/>
    </ligand>
</feature>
<evidence type="ECO:0000256" key="2">
    <source>
        <dbReference type="ARBA" id="ARBA00022723"/>
    </source>
</evidence>
<evidence type="ECO:0000313" key="5">
    <source>
        <dbReference type="EMBL" id="KCV81743.1"/>
    </source>
</evidence>
<dbReference type="InterPro" id="IPR044084">
    <property type="entry name" value="AvModA-like_subst-bd"/>
</dbReference>
<dbReference type="Pfam" id="PF13531">
    <property type="entry name" value="SBP_bac_11"/>
    <property type="match status" value="1"/>
</dbReference>
<dbReference type="Proteomes" id="UP000024836">
    <property type="component" value="Unassembled WGS sequence"/>
</dbReference>
<protein>
    <submittedName>
        <fullName evidence="5">Molybdenum ABC transporter substrate-binding protein</fullName>
    </submittedName>
</protein>
<dbReference type="GO" id="GO:0046872">
    <property type="term" value="F:metal ion binding"/>
    <property type="evidence" value="ECO:0007669"/>
    <property type="project" value="UniProtKB-KW"/>
</dbReference>
<reference evidence="5 6" key="1">
    <citation type="submission" date="2013-04" db="EMBL/GenBank/DDBJ databases">
        <title>Shimia sp. 22II-S11-Z10 Genome Sequencing.</title>
        <authorList>
            <person name="Lai Q."/>
            <person name="Li G."/>
            <person name="Shao Z."/>
        </authorList>
    </citation>
    <scope>NUCLEOTIDE SEQUENCE [LARGE SCALE GENOMIC DNA]</scope>
    <source>
        <strain evidence="6">22II-S11-Z10</strain>
    </source>
</reference>
<organism evidence="5 6">
    <name type="scientific">Actibacterium atlanticum</name>
    <dbReference type="NCBI Taxonomy" id="1461693"/>
    <lineage>
        <taxon>Bacteria</taxon>
        <taxon>Pseudomonadati</taxon>
        <taxon>Pseudomonadota</taxon>
        <taxon>Alphaproteobacteria</taxon>
        <taxon>Rhodobacterales</taxon>
        <taxon>Roseobacteraceae</taxon>
        <taxon>Actibacterium</taxon>
    </lineage>
</organism>
<dbReference type="EMBL" id="AQQY01000006">
    <property type="protein sequence ID" value="KCV81743.1"/>
    <property type="molecule type" value="Genomic_DNA"/>
</dbReference>
<sequence length="233" mass="24487">MLALVWTTQAQAREQVLVAVAANFAQVARALEPEFEARHDADIVLVVGATGQLYAQIRAGAPYQVFLAADQARPQRMETEGLAIKDSRRTYAVGQLALWSPDPARVIGPQSLQGDGFIAMANPDLAPYGTAAAQVLAQLQVETKGRLAMGQNVGQAFAMVATGNADLGFVAQSALGGQGGSHWLVPSDLHDPILQDAVLIQGAGEMAAAFLEFLSSVPARAVISKYGYEAVDG</sequence>
<evidence type="ECO:0000256" key="4">
    <source>
        <dbReference type="PIRSR" id="PIRSR004846-1"/>
    </source>
</evidence>
<keyword evidence="4" id="KW-0500">Molybdenum</keyword>
<dbReference type="InterPro" id="IPR050682">
    <property type="entry name" value="ModA/WtpA"/>
</dbReference>
<dbReference type="eggNOG" id="COG0725">
    <property type="taxonomic scope" value="Bacteria"/>
</dbReference>
<dbReference type="STRING" id="1461693.ATO10_10370"/>
<feature type="binding site" evidence="4">
    <location>
        <position position="50"/>
    </location>
    <ligand>
        <name>molybdate</name>
        <dbReference type="ChEBI" id="CHEBI:36264"/>
    </ligand>
</feature>
<dbReference type="PANTHER" id="PTHR30632">
    <property type="entry name" value="MOLYBDATE-BINDING PERIPLASMIC PROTEIN"/>
    <property type="match status" value="1"/>
</dbReference>
<comment type="caution">
    <text evidence="5">The sequence shown here is derived from an EMBL/GenBank/DDBJ whole genome shotgun (WGS) entry which is preliminary data.</text>
</comment>
<keyword evidence="3" id="KW-0732">Signal</keyword>